<dbReference type="Proteomes" id="UP000664169">
    <property type="component" value="Unassembled WGS sequence"/>
</dbReference>
<dbReference type="Gene3D" id="3.60.21.70">
    <property type="entry name" value="PhoD-like phosphatase"/>
    <property type="match status" value="1"/>
</dbReference>
<dbReference type="InterPro" id="IPR052900">
    <property type="entry name" value="Phospholipid_Metab_Enz"/>
</dbReference>
<dbReference type="EMBL" id="CAJPDQ010000028">
    <property type="protein sequence ID" value="CAF9927870.1"/>
    <property type="molecule type" value="Genomic_DNA"/>
</dbReference>
<keyword evidence="4" id="KW-1185">Reference proteome</keyword>
<dbReference type="PANTHER" id="PTHR43606:SF2">
    <property type="entry name" value="ALKALINE PHOSPHATASE FAMILY PROTEIN (AFU_ORTHOLOGUE AFUA_5G03860)"/>
    <property type="match status" value="1"/>
</dbReference>
<keyword evidence="1" id="KW-0812">Transmembrane</keyword>
<evidence type="ECO:0000256" key="1">
    <source>
        <dbReference type="SAM" id="Phobius"/>
    </source>
</evidence>
<dbReference type="PANTHER" id="PTHR43606">
    <property type="entry name" value="PHOSPHATASE, PUTATIVE (AFU_ORTHOLOGUE AFUA_6G08710)-RELATED"/>
    <property type="match status" value="1"/>
</dbReference>
<proteinExistence type="predicted"/>
<dbReference type="Pfam" id="PF09423">
    <property type="entry name" value="PhoD"/>
    <property type="match status" value="1"/>
</dbReference>
<feature type="transmembrane region" description="Helical" evidence="1">
    <location>
        <begin position="31"/>
        <end position="48"/>
    </location>
</feature>
<name>A0A8H3FQ20_9LECA</name>
<comment type="caution">
    <text evidence="3">The sequence shown here is derived from an EMBL/GenBank/DDBJ whole genome shotgun (WGS) entry which is preliminary data.</text>
</comment>
<gene>
    <name evidence="3" type="ORF">GOMPHAMPRED_004534</name>
</gene>
<evidence type="ECO:0000313" key="3">
    <source>
        <dbReference type="EMBL" id="CAF9927870.1"/>
    </source>
</evidence>
<dbReference type="InterPro" id="IPR018946">
    <property type="entry name" value="PhoD-like_MPP"/>
</dbReference>
<dbReference type="AlphaFoldDB" id="A0A8H3FQ20"/>
<feature type="transmembrane region" description="Helical" evidence="1">
    <location>
        <begin position="116"/>
        <end position="137"/>
    </location>
</feature>
<dbReference type="CDD" id="cd07389">
    <property type="entry name" value="MPP_PhoD"/>
    <property type="match status" value="1"/>
</dbReference>
<accession>A0A8H3FQ20</accession>
<dbReference type="OrthoDB" id="2100241at2759"/>
<dbReference type="SUPFAM" id="SSF56300">
    <property type="entry name" value="Metallo-dependent phosphatases"/>
    <property type="match status" value="1"/>
</dbReference>
<evidence type="ECO:0000259" key="2">
    <source>
        <dbReference type="Pfam" id="PF09423"/>
    </source>
</evidence>
<dbReference type="InterPro" id="IPR029052">
    <property type="entry name" value="Metallo-depent_PP-like"/>
</dbReference>
<sequence length="601" mass="68322">MANPYQYLTVLSSTILRFSTFIFLRWIPGHHLPPVIIASFLTYLYSFYRTASVPGKIVVETETIQELHDEPANVPASKIEVDEHQPLDVVEDEVLMEDGSHPLISLLTGLPSQSQFWNIVSLGIGALCLLMTLDLVYRGPVFYSSQKLSFSRIGYVSHDQAKIIIREPNPDQFPIFLSYKSLDSIEETWIAAAKTYLLDVETDYTWAVNLTKLHSSTRYAYSASNGQSGTFTTMPPPGAQKLSFVTSSCIKYRFPYSIFDHPLRIKGLEILSDWIPVLKPSFMLFLGDFIYIDVPRRLGSDPEAYRAEYRRVYASPSWTRETRSLPWLNVIDDHEIANDWDRGWEKPYPAAIDPFNIYHHSVNPPHLGNASYYTFTQGPASFFLLDTRRYRTPVWEQSHNDSTKTMLGAKQLQEVLLWLAKPEPAGIRWKILVTSVPFTRNWRLNAQDTWSGYLAERQTILEAMWDTVSKPSGPGIVILSGDRHEFSATSFPAPILDNKRWAMGTKVTEFSCSPLNMFYLPVRSYYEVPGEQSGIGYGGEDISLAYIPDGNVKFGAIDIENEIGSRQSTLRYRAIIDGTELWSHVLATLDGKERTRDAVWG</sequence>
<reference evidence="3" key="1">
    <citation type="submission" date="2021-03" db="EMBL/GenBank/DDBJ databases">
        <authorList>
            <person name="Tagirdzhanova G."/>
        </authorList>
    </citation>
    <scope>NUCLEOTIDE SEQUENCE</scope>
</reference>
<dbReference type="InterPro" id="IPR038607">
    <property type="entry name" value="PhoD-like_sf"/>
</dbReference>
<evidence type="ECO:0000313" key="4">
    <source>
        <dbReference type="Proteomes" id="UP000664169"/>
    </source>
</evidence>
<keyword evidence="1" id="KW-1133">Transmembrane helix</keyword>
<keyword evidence="1" id="KW-0472">Membrane</keyword>
<organism evidence="3 4">
    <name type="scientific">Gomphillus americanus</name>
    <dbReference type="NCBI Taxonomy" id="1940652"/>
    <lineage>
        <taxon>Eukaryota</taxon>
        <taxon>Fungi</taxon>
        <taxon>Dikarya</taxon>
        <taxon>Ascomycota</taxon>
        <taxon>Pezizomycotina</taxon>
        <taxon>Lecanoromycetes</taxon>
        <taxon>OSLEUM clade</taxon>
        <taxon>Ostropomycetidae</taxon>
        <taxon>Ostropales</taxon>
        <taxon>Graphidaceae</taxon>
        <taxon>Gomphilloideae</taxon>
        <taxon>Gomphillus</taxon>
    </lineage>
</organism>
<feature type="domain" description="PhoD-like phosphatase metallophosphatase" evidence="2">
    <location>
        <begin position="279"/>
        <end position="521"/>
    </location>
</feature>
<protein>
    <recommendedName>
        <fullName evidence="2">PhoD-like phosphatase metallophosphatase domain-containing protein</fullName>
    </recommendedName>
</protein>